<dbReference type="SUPFAM" id="SSF53850">
    <property type="entry name" value="Periplasmic binding protein-like II"/>
    <property type="match status" value="1"/>
</dbReference>
<keyword evidence="3" id="KW-0238">DNA-binding</keyword>
<accession>A0ABU2DVB3</accession>
<protein>
    <submittedName>
        <fullName evidence="6">LysR substrate-binding domain-containing protein</fullName>
    </submittedName>
</protein>
<dbReference type="Gene3D" id="1.10.10.10">
    <property type="entry name" value="Winged helix-like DNA-binding domain superfamily/Winged helix DNA-binding domain"/>
    <property type="match status" value="1"/>
</dbReference>
<keyword evidence="7" id="KW-1185">Reference proteome</keyword>
<dbReference type="RefSeq" id="WP_310549430.1">
    <property type="nucleotide sequence ID" value="NZ_JAVKGR010000031.1"/>
</dbReference>
<gene>
    <name evidence="6" type="ORF">RIL96_12895</name>
</gene>
<evidence type="ECO:0000256" key="1">
    <source>
        <dbReference type="ARBA" id="ARBA00009437"/>
    </source>
</evidence>
<dbReference type="Pfam" id="PF00126">
    <property type="entry name" value="HTH_1"/>
    <property type="match status" value="1"/>
</dbReference>
<comment type="caution">
    <text evidence="6">The sequence shown here is derived from an EMBL/GenBank/DDBJ whole genome shotgun (WGS) entry which is preliminary data.</text>
</comment>
<organism evidence="6 7">
    <name type="scientific">Nesterenkonia aerolata</name>
    <dbReference type="NCBI Taxonomy" id="3074079"/>
    <lineage>
        <taxon>Bacteria</taxon>
        <taxon>Bacillati</taxon>
        <taxon>Actinomycetota</taxon>
        <taxon>Actinomycetes</taxon>
        <taxon>Micrococcales</taxon>
        <taxon>Micrococcaceae</taxon>
        <taxon>Nesterenkonia</taxon>
    </lineage>
</organism>
<dbReference type="PANTHER" id="PTHR30346:SF29">
    <property type="entry name" value="LYSR SUBSTRATE-BINDING"/>
    <property type="match status" value="1"/>
</dbReference>
<evidence type="ECO:0000256" key="4">
    <source>
        <dbReference type="ARBA" id="ARBA00023163"/>
    </source>
</evidence>
<dbReference type="EMBL" id="JAVKGR010000031">
    <property type="protein sequence ID" value="MDR8020453.1"/>
    <property type="molecule type" value="Genomic_DNA"/>
</dbReference>
<keyword evidence="4" id="KW-0804">Transcription</keyword>
<dbReference type="InterPro" id="IPR036390">
    <property type="entry name" value="WH_DNA-bd_sf"/>
</dbReference>
<dbReference type="InterPro" id="IPR036388">
    <property type="entry name" value="WH-like_DNA-bd_sf"/>
</dbReference>
<evidence type="ECO:0000259" key="5">
    <source>
        <dbReference type="PROSITE" id="PS50931"/>
    </source>
</evidence>
<dbReference type="PANTHER" id="PTHR30346">
    <property type="entry name" value="TRANSCRIPTIONAL DUAL REGULATOR HCAR-RELATED"/>
    <property type="match status" value="1"/>
</dbReference>
<sequence length="322" mass="34648">MTMYFKCMLDRRVELLRMVAHVGTVTAAAHALYRSPSGVSRQIQELAKELGVELLEPEGRRVKLTPAGRTLVDYADATHRKWEETRSALVASEGLSGLVTVVAHPSAVTSLVAPALQALEEQYPGVELRIIEDQPPQSFHRLITTEADICLAAVEEGVPHRNDPRFDQRELAREPIDALMPSCHRLADKSALALRDLAEESWIVPAPGQAGHHEVLTACQSAGFTPSAVHYAREWSTVGTLVQVTGAVSLTSRFAPLPNTGAIRMLLDGDPAPARQLVLATRAGAESGPIVTAMAEVLAAQAATGLRAPEMWLIADEGVARA</sequence>
<evidence type="ECO:0000313" key="6">
    <source>
        <dbReference type="EMBL" id="MDR8020453.1"/>
    </source>
</evidence>
<keyword evidence="2" id="KW-0805">Transcription regulation</keyword>
<proteinExistence type="inferred from homology"/>
<evidence type="ECO:0000313" key="7">
    <source>
        <dbReference type="Proteomes" id="UP001251870"/>
    </source>
</evidence>
<dbReference type="InterPro" id="IPR005119">
    <property type="entry name" value="LysR_subst-bd"/>
</dbReference>
<evidence type="ECO:0000256" key="2">
    <source>
        <dbReference type="ARBA" id="ARBA00023015"/>
    </source>
</evidence>
<dbReference type="SUPFAM" id="SSF46785">
    <property type="entry name" value="Winged helix' DNA-binding domain"/>
    <property type="match status" value="1"/>
</dbReference>
<evidence type="ECO:0000256" key="3">
    <source>
        <dbReference type="ARBA" id="ARBA00023125"/>
    </source>
</evidence>
<dbReference type="Proteomes" id="UP001251870">
    <property type="component" value="Unassembled WGS sequence"/>
</dbReference>
<name>A0ABU2DVB3_9MICC</name>
<comment type="similarity">
    <text evidence="1">Belongs to the LysR transcriptional regulatory family.</text>
</comment>
<reference evidence="6 7" key="1">
    <citation type="submission" date="2023-09" db="EMBL/GenBank/DDBJ databases">
        <title>Description of three actinobacteria isolated from air of manufacturing shop in a pharmaceutical factory.</title>
        <authorList>
            <person name="Zhang D.-F."/>
        </authorList>
    </citation>
    <scope>NUCLEOTIDE SEQUENCE [LARGE SCALE GENOMIC DNA]</scope>
    <source>
        <strain evidence="6 7">LY-0111</strain>
    </source>
</reference>
<dbReference type="InterPro" id="IPR000847">
    <property type="entry name" value="LysR_HTH_N"/>
</dbReference>
<feature type="domain" description="HTH lysR-type" evidence="5">
    <location>
        <begin position="8"/>
        <end position="65"/>
    </location>
</feature>
<dbReference type="Pfam" id="PF03466">
    <property type="entry name" value="LysR_substrate"/>
    <property type="match status" value="1"/>
</dbReference>
<dbReference type="PROSITE" id="PS50931">
    <property type="entry name" value="HTH_LYSR"/>
    <property type="match status" value="1"/>
</dbReference>
<dbReference type="Gene3D" id="3.40.190.10">
    <property type="entry name" value="Periplasmic binding protein-like II"/>
    <property type="match status" value="2"/>
</dbReference>